<proteinExistence type="predicted"/>
<feature type="region of interest" description="Disordered" evidence="1">
    <location>
        <begin position="1"/>
        <end position="29"/>
    </location>
</feature>
<dbReference type="PANTHER" id="PTHR34413:SF2">
    <property type="entry name" value="PROPHAGE TAIL FIBER ASSEMBLY PROTEIN HOMOLOG TFAE-RELATED"/>
    <property type="match status" value="1"/>
</dbReference>
<dbReference type="InterPro" id="IPR051220">
    <property type="entry name" value="TFA_Chaperone"/>
</dbReference>
<evidence type="ECO:0008006" key="3">
    <source>
        <dbReference type="Google" id="ProtNLM"/>
    </source>
</evidence>
<name>A0A077QCV4_XENBV</name>
<organism evidence="2">
    <name type="scientific">Xenorhabdus bovienii str. Intermedium</name>
    <dbReference type="NCBI Taxonomy" id="1379677"/>
    <lineage>
        <taxon>Bacteria</taxon>
        <taxon>Pseudomonadati</taxon>
        <taxon>Pseudomonadota</taxon>
        <taxon>Gammaproteobacteria</taxon>
        <taxon>Enterobacterales</taxon>
        <taxon>Morganellaceae</taxon>
        <taxon>Xenorhabdus</taxon>
    </lineage>
</organism>
<sequence length="90" mass="10161">MRIAGPDGLPAWGSIPPPTPEQLKQQAESQKRQLMNIAREKIDICQDAVDLDIATDAEKSSLAEWRKYRVLLYRVDCSTAPDIAWPEQPK</sequence>
<protein>
    <recommendedName>
        <fullName evidence="3">Tail fiber assembly protein</fullName>
    </recommendedName>
</protein>
<evidence type="ECO:0000256" key="1">
    <source>
        <dbReference type="SAM" id="MobiDB-lite"/>
    </source>
</evidence>
<reference evidence="2" key="1">
    <citation type="submission" date="2013-07" db="EMBL/GenBank/DDBJ databases">
        <title>Sub-species coevolution in mutualistic symbiosis.</title>
        <authorList>
            <person name="Murfin K."/>
            <person name="Klassen J."/>
            <person name="Lee M."/>
            <person name="Forst S."/>
            <person name="Stock P."/>
            <person name="Goodrich-Blair H."/>
        </authorList>
    </citation>
    <scope>NUCLEOTIDE SEQUENCE [LARGE SCALE GENOMIC DNA]</scope>
    <source>
        <strain evidence="2">Intermedium</strain>
    </source>
</reference>
<accession>A0A077QCV4</accession>
<dbReference type="AlphaFoldDB" id="A0A077QCV4"/>
<dbReference type="InterPro" id="IPR003458">
    <property type="entry name" value="Phage_T4_Gp38_tail_assem"/>
</dbReference>
<dbReference type="HOGENOM" id="CLU_094206_7_0_6"/>
<dbReference type="Pfam" id="PF02413">
    <property type="entry name" value="Caudo_TAP"/>
    <property type="match status" value="1"/>
</dbReference>
<dbReference type="Proteomes" id="UP000028480">
    <property type="component" value="Unassembled WGS sequence"/>
</dbReference>
<dbReference type="EMBL" id="CBTB010000021">
    <property type="protein sequence ID" value="CDH30938.1"/>
    <property type="molecule type" value="Genomic_DNA"/>
</dbReference>
<dbReference type="PANTHER" id="PTHR34413">
    <property type="entry name" value="PROPHAGE TAIL FIBER ASSEMBLY PROTEIN HOMOLOG TFAE-RELATED-RELATED"/>
    <property type="match status" value="1"/>
</dbReference>
<comment type="caution">
    <text evidence="2">The sequence shown here is derived from an EMBL/GenBank/DDBJ whole genome shotgun (WGS) entry which is preliminary data.</text>
</comment>
<gene>
    <name evidence="2" type="ORF">XBI1_1170004</name>
</gene>
<evidence type="ECO:0000313" key="2">
    <source>
        <dbReference type="EMBL" id="CDH30938.1"/>
    </source>
</evidence>